<dbReference type="Pfam" id="PF00550">
    <property type="entry name" value="PP-binding"/>
    <property type="match status" value="1"/>
</dbReference>
<dbReference type="PANTHER" id="PTHR45527:SF11">
    <property type="entry name" value="NONRIBOSOMAL PEPTIDE SYNTHETASE 5"/>
    <property type="match status" value="1"/>
</dbReference>
<dbReference type="GeneID" id="43607196"/>
<evidence type="ECO:0000256" key="1">
    <source>
        <dbReference type="ARBA" id="ARBA00022450"/>
    </source>
</evidence>
<protein>
    <submittedName>
        <fullName evidence="7">Nonribosomal peptide synthetase aclP</fullName>
    </submittedName>
</protein>
<organism evidence="7 8">
    <name type="scientific">Colletotrichum fructicola (strain Nara gc5)</name>
    <name type="common">Anthracnose fungus</name>
    <name type="synonym">Colletotrichum gloeosporioides (strain Nara gc5)</name>
    <dbReference type="NCBI Taxonomy" id="1213859"/>
    <lineage>
        <taxon>Eukaryota</taxon>
        <taxon>Fungi</taxon>
        <taxon>Dikarya</taxon>
        <taxon>Ascomycota</taxon>
        <taxon>Pezizomycotina</taxon>
        <taxon>Sordariomycetes</taxon>
        <taxon>Hypocreomycetidae</taxon>
        <taxon>Glomerellales</taxon>
        <taxon>Glomerellaceae</taxon>
        <taxon>Colletotrichum</taxon>
        <taxon>Colletotrichum gloeosporioides species complex</taxon>
    </lineage>
</organism>
<dbReference type="OrthoDB" id="416786at2759"/>
<keyword evidence="1" id="KW-0596">Phosphopantetheine</keyword>
<evidence type="ECO:0000256" key="4">
    <source>
        <dbReference type="ARBA" id="ARBA00029454"/>
    </source>
</evidence>
<dbReference type="Pfam" id="PF00668">
    <property type="entry name" value="Condensation"/>
    <property type="match status" value="2"/>
</dbReference>
<dbReference type="PROSITE" id="PS00012">
    <property type="entry name" value="PHOSPHOPANTETHEINE"/>
    <property type="match status" value="1"/>
</dbReference>
<feature type="compositionally biased region" description="Basic and acidic residues" evidence="5">
    <location>
        <begin position="85"/>
        <end position="109"/>
    </location>
</feature>
<dbReference type="SUPFAM" id="SSF52777">
    <property type="entry name" value="CoA-dependent acyltransferases"/>
    <property type="match status" value="4"/>
</dbReference>
<dbReference type="Gene3D" id="3.30.559.10">
    <property type="entry name" value="Chloramphenicol acetyltransferase-like domain"/>
    <property type="match status" value="2"/>
</dbReference>
<keyword evidence="2" id="KW-0597">Phosphoprotein</keyword>
<dbReference type="Pfam" id="PF00501">
    <property type="entry name" value="AMP-binding"/>
    <property type="match status" value="1"/>
</dbReference>
<dbReference type="InterPro" id="IPR036736">
    <property type="entry name" value="ACP-like_sf"/>
</dbReference>
<dbReference type="PANTHER" id="PTHR45527">
    <property type="entry name" value="NONRIBOSOMAL PEPTIDE SYNTHETASE"/>
    <property type="match status" value="1"/>
</dbReference>
<dbReference type="InterPro" id="IPR042099">
    <property type="entry name" value="ANL_N_sf"/>
</dbReference>
<evidence type="ECO:0000256" key="3">
    <source>
        <dbReference type="ARBA" id="ARBA00022598"/>
    </source>
</evidence>
<dbReference type="GO" id="GO:0016874">
    <property type="term" value="F:ligase activity"/>
    <property type="evidence" value="ECO:0007669"/>
    <property type="project" value="UniProtKB-KW"/>
</dbReference>
<reference evidence="7 8" key="1">
    <citation type="submission" date="2012-08" db="EMBL/GenBank/DDBJ databases">
        <authorList>
            <person name="Gan P.H.P."/>
            <person name="Ikeda K."/>
            <person name="Irieda H."/>
            <person name="Narusaka M."/>
            <person name="O'Connell R.J."/>
            <person name="Narusaka Y."/>
            <person name="Takano Y."/>
            <person name="Kubo Y."/>
            <person name="Shirasu K."/>
        </authorList>
    </citation>
    <scope>NUCLEOTIDE SEQUENCE [LARGE SCALE GENOMIC DNA]</scope>
    <source>
        <strain evidence="7 8">Nara gc5</strain>
    </source>
</reference>
<dbReference type="EMBL" id="ANPB02000009">
    <property type="protein sequence ID" value="KAF4476715.1"/>
    <property type="molecule type" value="Genomic_DNA"/>
</dbReference>
<evidence type="ECO:0000256" key="5">
    <source>
        <dbReference type="SAM" id="MobiDB-lite"/>
    </source>
</evidence>
<dbReference type="Gene3D" id="1.10.1200.10">
    <property type="entry name" value="ACP-like"/>
    <property type="match status" value="1"/>
</dbReference>
<dbReference type="GO" id="GO:0043041">
    <property type="term" value="P:amino acid activation for nonribosomal peptide biosynthetic process"/>
    <property type="evidence" value="ECO:0007669"/>
    <property type="project" value="TreeGrafter"/>
</dbReference>
<feature type="region of interest" description="Disordered" evidence="5">
    <location>
        <begin position="77"/>
        <end position="109"/>
    </location>
</feature>
<dbReference type="GO" id="GO:0005737">
    <property type="term" value="C:cytoplasm"/>
    <property type="evidence" value="ECO:0007669"/>
    <property type="project" value="TreeGrafter"/>
</dbReference>
<sequence>MDYTTGLQLLATVLRVGVESILQDQSFTTNGGDSMAALRFCMECKRNDIFVPVDRVLSSGSVTELLRQCRPVSVYKNGKHPQIRTGHDASIRDNEPTRPREHFREVGSRSRLDEKPALWRENRNESSLRNAIDESLESNAGGLRPILTFTDEFCTGKHTVCDMSDIQISLVHGSLESTGANIIYYSEIHNPSHIFRLREAWMKVCRAEPIFQTAYRIPDDGQEIRPRLCWREFKTKSRTAYRNALLQATGPGMPWPDNNGVDFGLRFTVLHYRTRRPADSKAAVIWAIHHALIDGWSAGLLVQKVHQMASGKPVPAHPGPAYVDLCRFQQELRLSRKAEGDLFWAEQSIKLATACDELLIAKAPNAPAFTNNVWGKRDEMQVPVELAPTDHAAVKVAAQSCGVTPAAFFYAAWAVCLGLYASSDSVVIGAVVSGRNIGLAGIFDTIGPMVNTLPLQVDLDWQSSSRKLVEDVFARIQRLSYFSWTTPNNGFSRVRGNLMAFTPNPESWVKGAGVEQSFYKHTTNLPLNAIVKEDGGGMVIQYSAERYTKKAMETLASIFGASLLSLTRTEASLESLQPVLQTCGRSLGLMGNWKSFETTVPSVRDDLVTLFEDISTHYPGAIAVECGDQTITYCELERLSGCVASKLIQVIQPQEVVAVHADGSVNWVVSIYGILRAGGIYCPLDRSHPQRYRESLFKASTARVFLSTDKRSMASIPAAAEIVINVAAAMEEVEATLCYDFHFPMRTAPRPADKAYLCFTSGSTGKPKGVICTHRGLVAFQRNLEVRLGASVGVRIAQVMSLAFDGAIHELFSALSYGATLVLRETDSPASVHHLYAVDCAILTPSLASVLDPDDFPQLRTVYLVGEIVPQTVCDTWASSRTVYNMYGPTEATCGATIKQLRPGQTVTIGKPNPTTRIYILDKCKRLAPPGVVGDIYLAGVQVAIGYIGQPEITAERFLPDPFMKSGESMYQTGDRGYWDDSGDIIFLGRADRQTKLQGFRVDLEDLEARILRACGQQHGASAVAVTTQGDQLICMIQTNSGDLAGMRTAIRDALPPFAIPKHTLVTRQLPMTSNMKVDYRTIVQLVNDSSICHPNRPETNEISSTTQTEAVVAAIWAQILENEALSPRIGPDSNFIQLGGHSLQQLRLAAKLKSVFGVLITLRMIMNIPTLREFAAAIDKMDKMSLPPMAAEGRNDAWLGAFDPRPIEREWWRKYQLRSGTSAFNVSWVAQYSASIDGPKLAKAWNAVLARHLIFRSRYVQHDGFGLQRVLSLSPPRVNRRRRLNIRRELNRNFDLSTSPPVRVTMTHNAIVAIWSHIVCDYTTLGIVLKEVATEYHRGPLVPPPSPKSPPEVCGRQISSDESCVAFWSAYLDGVKNKRHPYLGNDIERVDYQGKSLVGRVSVSLWHRMQACVRECRVTLQQLLIAAVAAAVTIEDEKIDVTLGAPFLNRHSEADMEAVGLFLEPLPVRIHHVDTTSTLRSYLHTVQDSSQGALAHAVPWDQLLEYLGIDSGSQIPNHPIFDCVTSFHDARCNGSNNTQQSRCSPWDKAVWGDGVEPQLVWSDGAKFKLMVECLAYDDDTLIIRLEYDTACFEGSHRIYDARIKAVRRMILTAMTMIVSPENGTVGGLRQGLRRLWEIEKRPGVKSVPSVDLLHPSEGLFMRRFSDLNNR</sequence>
<dbReference type="PROSITE" id="PS00455">
    <property type="entry name" value="AMP_BINDING"/>
    <property type="match status" value="1"/>
</dbReference>
<dbReference type="InParanoid" id="A0A7J6ILP8"/>
<dbReference type="SUPFAM" id="SSF56801">
    <property type="entry name" value="Acetyl-CoA synthetase-like"/>
    <property type="match status" value="1"/>
</dbReference>
<accession>A0A7J6ILP8</accession>
<evidence type="ECO:0000313" key="7">
    <source>
        <dbReference type="EMBL" id="KAF4476715.1"/>
    </source>
</evidence>
<dbReference type="InterPro" id="IPR045851">
    <property type="entry name" value="AMP-bd_C_sf"/>
</dbReference>
<dbReference type="InterPro" id="IPR020845">
    <property type="entry name" value="AMP-binding_CS"/>
</dbReference>
<feature type="domain" description="Carrier" evidence="6">
    <location>
        <begin position="1104"/>
        <end position="1183"/>
    </location>
</feature>
<dbReference type="Gene3D" id="3.30.300.30">
    <property type="match status" value="1"/>
</dbReference>
<dbReference type="SUPFAM" id="SSF47336">
    <property type="entry name" value="ACP-like"/>
    <property type="match status" value="1"/>
</dbReference>
<dbReference type="InterPro" id="IPR023213">
    <property type="entry name" value="CAT-like_dom_sf"/>
</dbReference>
<dbReference type="Proteomes" id="UP000011096">
    <property type="component" value="Unassembled WGS sequence"/>
</dbReference>
<proteinExistence type="inferred from homology"/>
<dbReference type="InterPro" id="IPR000873">
    <property type="entry name" value="AMP-dep_synth/lig_dom"/>
</dbReference>
<name>A0A7J6ILP8_COLFN</name>
<evidence type="ECO:0000313" key="8">
    <source>
        <dbReference type="Proteomes" id="UP000011096"/>
    </source>
</evidence>
<gene>
    <name evidence="7" type="primary">aclP</name>
    <name evidence="7" type="ORF">CGGC5_v014276</name>
</gene>
<dbReference type="CDD" id="cd19537">
    <property type="entry name" value="C_NRPS-like"/>
    <property type="match status" value="1"/>
</dbReference>
<dbReference type="InterPro" id="IPR001242">
    <property type="entry name" value="Condensation_dom"/>
</dbReference>
<dbReference type="GO" id="GO:0044550">
    <property type="term" value="P:secondary metabolite biosynthetic process"/>
    <property type="evidence" value="ECO:0007669"/>
    <property type="project" value="TreeGrafter"/>
</dbReference>
<dbReference type="InterPro" id="IPR006162">
    <property type="entry name" value="Ppantetheine_attach_site"/>
</dbReference>
<dbReference type="InterPro" id="IPR010071">
    <property type="entry name" value="AA_adenyl_dom"/>
</dbReference>
<reference evidence="7 8" key="2">
    <citation type="submission" date="2020-04" db="EMBL/GenBank/DDBJ databases">
        <title>Genome sequencing and assembly of multiple isolates from the Colletotrichum gloeosporioides species complex.</title>
        <authorList>
            <person name="Gan P."/>
            <person name="Shirasu K."/>
        </authorList>
    </citation>
    <scope>NUCLEOTIDE SEQUENCE [LARGE SCALE GENOMIC DNA]</scope>
    <source>
        <strain evidence="7 8">Nara gc5</strain>
    </source>
</reference>
<dbReference type="PROSITE" id="PS50075">
    <property type="entry name" value="CARRIER"/>
    <property type="match status" value="1"/>
</dbReference>
<dbReference type="RefSeq" id="XP_031880070.1">
    <property type="nucleotide sequence ID" value="XM_032023008.1"/>
</dbReference>
<comment type="similarity">
    <text evidence="4">Belongs to the NRP synthetase family.</text>
</comment>
<dbReference type="InterPro" id="IPR009081">
    <property type="entry name" value="PP-bd_ACP"/>
</dbReference>
<dbReference type="Gene3D" id="3.40.50.12780">
    <property type="entry name" value="N-terminal domain of ligase-like"/>
    <property type="match status" value="1"/>
</dbReference>
<evidence type="ECO:0000256" key="2">
    <source>
        <dbReference type="ARBA" id="ARBA00022553"/>
    </source>
</evidence>
<evidence type="ECO:0000259" key="6">
    <source>
        <dbReference type="PROSITE" id="PS50075"/>
    </source>
</evidence>
<dbReference type="NCBIfam" id="TIGR01733">
    <property type="entry name" value="AA-adenyl-dom"/>
    <property type="match status" value="1"/>
</dbReference>
<keyword evidence="8" id="KW-1185">Reference proteome</keyword>
<dbReference type="GO" id="GO:0031177">
    <property type="term" value="F:phosphopantetheine binding"/>
    <property type="evidence" value="ECO:0007669"/>
    <property type="project" value="TreeGrafter"/>
</dbReference>
<keyword evidence="3" id="KW-0436">Ligase</keyword>
<comment type="caution">
    <text evidence="7">The sequence shown here is derived from an EMBL/GenBank/DDBJ whole genome shotgun (WGS) entry which is preliminary data.</text>
</comment>
<dbReference type="Gene3D" id="3.30.559.30">
    <property type="entry name" value="Nonribosomal peptide synthetase, condensation domain"/>
    <property type="match status" value="2"/>
</dbReference>